<protein>
    <submittedName>
        <fullName evidence="1">Uncharacterized protein</fullName>
    </submittedName>
</protein>
<gene>
    <name evidence="1" type="ORF">MAE02_65460</name>
</gene>
<organism evidence="1 2">
    <name type="scientific">Microvirga aerophila</name>
    <dbReference type="NCBI Taxonomy" id="670291"/>
    <lineage>
        <taxon>Bacteria</taxon>
        <taxon>Pseudomonadati</taxon>
        <taxon>Pseudomonadota</taxon>
        <taxon>Alphaproteobacteria</taxon>
        <taxon>Hyphomicrobiales</taxon>
        <taxon>Methylobacteriaceae</taxon>
        <taxon>Microvirga</taxon>
    </lineage>
</organism>
<dbReference type="RefSeq" id="WP_114189303.1">
    <property type="nucleotide sequence ID" value="NZ_BJYU01000258.1"/>
</dbReference>
<name>A0A512C3R4_9HYPH</name>
<dbReference type="EMBL" id="BJYU01000258">
    <property type="protein sequence ID" value="GEO18850.1"/>
    <property type="molecule type" value="Genomic_DNA"/>
</dbReference>
<keyword evidence="2" id="KW-1185">Reference proteome</keyword>
<dbReference type="Proteomes" id="UP000321085">
    <property type="component" value="Unassembled WGS sequence"/>
</dbReference>
<evidence type="ECO:0000313" key="1">
    <source>
        <dbReference type="EMBL" id="GEO18850.1"/>
    </source>
</evidence>
<accession>A0A512C3R4</accession>
<proteinExistence type="predicted"/>
<reference evidence="1 2" key="1">
    <citation type="submission" date="2019-07" db="EMBL/GenBank/DDBJ databases">
        <title>Whole genome shotgun sequence of Microvirga aerophila NBRC 106136.</title>
        <authorList>
            <person name="Hosoyama A."/>
            <person name="Uohara A."/>
            <person name="Ohji S."/>
            <person name="Ichikawa N."/>
        </authorList>
    </citation>
    <scope>NUCLEOTIDE SEQUENCE [LARGE SCALE GENOMIC DNA]</scope>
    <source>
        <strain evidence="1 2">NBRC 106136</strain>
    </source>
</reference>
<evidence type="ECO:0000313" key="2">
    <source>
        <dbReference type="Proteomes" id="UP000321085"/>
    </source>
</evidence>
<dbReference type="AlphaFoldDB" id="A0A512C3R4"/>
<comment type="caution">
    <text evidence="1">The sequence shown here is derived from an EMBL/GenBank/DDBJ whole genome shotgun (WGS) entry which is preliminary data.</text>
</comment>
<sequence length="83" mass="9503">MEELAIVAQQPLRNQSVYHGRKRPGCKAECFEALLDRCRWEALMGVPTTIYRGAQKRVLCDLTAVEESFSRGIIYSRHSVCRC</sequence>